<dbReference type="Proteomes" id="UP001155110">
    <property type="component" value="Unassembled WGS sequence"/>
</dbReference>
<organism evidence="1 2">
    <name type="scientific">Salinibacter ruber</name>
    <dbReference type="NCBI Taxonomy" id="146919"/>
    <lineage>
        <taxon>Bacteria</taxon>
        <taxon>Pseudomonadati</taxon>
        <taxon>Rhodothermota</taxon>
        <taxon>Rhodothermia</taxon>
        <taxon>Rhodothermales</taxon>
        <taxon>Salinibacteraceae</taxon>
        <taxon>Salinibacter</taxon>
    </lineage>
</organism>
<protein>
    <submittedName>
        <fullName evidence="1">Uncharacterized protein</fullName>
    </submittedName>
</protein>
<dbReference type="RefSeq" id="WP_259258254.1">
    <property type="nucleotide sequence ID" value="NZ_JANTZM010000007.1"/>
</dbReference>
<dbReference type="AlphaFoldDB" id="A0AAW5P7G8"/>
<accession>A0AAW5P7G8</accession>
<gene>
    <name evidence="1" type="ORF">GGP99_001696</name>
</gene>
<comment type="caution">
    <text evidence="1">The sequence shown here is derived from an EMBL/GenBank/DDBJ whole genome shotgun (WGS) entry which is preliminary data.</text>
</comment>
<proteinExistence type="predicted"/>
<reference evidence="1" key="1">
    <citation type="submission" date="2022-08" db="EMBL/GenBank/DDBJ databases">
        <title>Genomic Encyclopedia of Type Strains, Phase V (KMG-V): Genome sequencing to study the core and pangenomes of soil and plant-associated prokaryotes.</title>
        <authorList>
            <person name="Whitman W."/>
        </authorList>
    </citation>
    <scope>NUCLEOTIDE SEQUENCE</scope>
    <source>
        <strain evidence="1">SP3002</strain>
    </source>
</reference>
<dbReference type="EMBL" id="JANTZM010000007">
    <property type="protein sequence ID" value="MCS4157732.1"/>
    <property type="molecule type" value="Genomic_DNA"/>
</dbReference>
<sequence>MSYYLVSAAIDGPKHVTFCVEADSREAAADKANYADGTPVRFGEDTHGRVEHIVSVEEVGQEQRPEWTVIGVYTDTQNFTPFQFSIGAEGPRDAVARALARMMYGNSKDHIESELPGIKSGNLKRECERQAARIASVRPTYRLKPREHLYEISEFAA</sequence>
<name>A0AAW5P7G8_9BACT</name>
<evidence type="ECO:0000313" key="1">
    <source>
        <dbReference type="EMBL" id="MCS4157732.1"/>
    </source>
</evidence>
<evidence type="ECO:0000313" key="2">
    <source>
        <dbReference type="Proteomes" id="UP001155110"/>
    </source>
</evidence>